<dbReference type="SUPFAM" id="SSF46689">
    <property type="entry name" value="Homeodomain-like"/>
    <property type="match status" value="1"/>
</dbReference>
<dbReference type="GO" id="GO:0000976">
    <property type="term" value="F:transcription cis-regulatory region binding"/>
    <property type="evidence" value="ECO:0007669"/>
    <property type="project" value="TreeGrafter"/>
</dbReference>
<dbReference type="PROSITE" id="PS50977">
    <property type="entry name" value="HTH_TETR_2"/>
    <property type="match status" value="1"/>
</dbReference>
<dbReference type="GO" id="GO:0003700">
    <property type="term" value="F:DNA-binding transcription factor activity"/>
    <property type="evidence" value="ECO:0007669"/>
    <property type="project" value="TreeGrafter"/>
</dbReference>
<keyword evidence="3" id="KW-0804">Transcription</keyword>
<feature type="DNA-binding region" description="H-T-H motif" evidence="4">
    <location>
        <begin position="59"/>
        <end position="78"/>
    </location>
</feature>
<comment type="caution">
    <text evidence="7">The sequence shown here is derived from an EMBL/GenBank/DDBJ whole genome shotgun (WGS) entry which is preliminary data.</text>
</comment>
<dbReference type="PANTHER" id="PTHR30055">
    <property type="entry name" value="HTH-TYPE TRANSCRIPTIONAL REGULATOR RUTR"/>
    <property type="match status" value="1"/>
</dbReference>
<evidence type="ECO:0000256" key="3">
    <source>
        <dbReference type="ARBA" id="ARBA00023163"/>
    </source>
</evidence>
<feature type="domain" description="HTH tetR-type" evidence="6">
    <location>
        <begin position="36"/>
        <end position="96"/>
    </location>
</feature>
<evidence type="ECO:0000256" key="5">
    <source>
        <dbReference type="SAM" id="MobiDB-lite"/>
    </source>
</evidence>
<evidence type="ECO:0000313" key="8">
    <source>
        <dbReference type="Proteomes" id="UP000263377"/>
    </source>
</evidence>
<dbReference type="InterPro" id="IPR036271">
    <property type="entry name" value="Tet_transcr_reg_TetR-rel_C_sf"/>
</dbReference>
<dbReference type="NCBIfam" id="NF041196">
    <property type="entry name" value="ScbR_bind_reg"/>
    <property type="match status" value="1"/>
</dbReference>
<proteinExistence type="predicted"/>
<dbReference type="Pfam" id="PF00440">
    <property type="entry name" value="TetR_N"/>
    <property type="match status" value="1"/>
</dbReference>
<feature type="region of interest" description="Disordered" evidence="5">
    <location>
        <begin position="1"/>
        <end position="23"/>
    </location>
</feature>
<dbReference type="Proteomes" id="UP000263377">
    <property type="component" value="Unassembled WGS sequence"/>
</dbReference>
<keyword evidence="1" id="KW-0805">Transcription regulation</keyword>
<dbReference type="SUPFAM" id="SSF48498">
    <property type="entry name" value="Tetracyclin repressor-like, C-terminal domain"/>
    <property type="match status" value="1"/>
</dbReference>
<organism evidence="7 8">
    <name type="scientific">Kitasatospora xanthocidica</name>
    <dbReference type="NCBI Taxonomy" id="83382"/>
    <lineage>
        <taxon>Bacteria</taxon>
        <taxon>Bacillati</taxon>
        <taxon>Actinomycetota</taxon>
        <taxon>Actinomycetes</taxon>
        <taxon>Kitasatosporales</taxon>
        <taxon>Streptomycetaceae</taxon>
        <taxon>Kitasatospora</taxon>
    </lineage>
</organism>
<accession>A0A372ZXQ0</accession>
<reference evidence="7 8" key="1">
    <citation type="submission" date="2018-08" db="EMBL/GenBank/DDBJ databases">
        <title>Diversity &amp; Physiological Properties of Lignin-Decomposing Actinobacteria from Soil.</title>
        <authorList>
            <person name="Roh S.G."/>
            <person name="Kim S.B."/>
        </authorList>
    </citation>
    <scope>NUCLEOTIDE SEQUENCE [LARGE SCALE GENOMIC DNA]</scope>
    <source>
        <strain evidence="7 8">MMS17-GH009</strain>
    </source>
</reference>
<dbReference type="PROSITE" id="PS01081">
    <property type="entry name" value="HTH_TETR_1"/>
    <property type="match status" value="1"/>
</dbReference>
<dbReference type="PRINTS" id="PR00455">
    <property type="entry name" value="HTHTETR"/>
</dbReference>
<dbReference type="InterPro" id="IPR047923">
    <property type="entry name" value="ArpA-like"/>
</dbReference>
<evidence type="ECO:0000256" key="2">
    <source>
        <dbReference type="ARBA" id="ARBA00023125"/>
    </source>
</evidence>
<evidence type="ECO:0000313" key="7">
    <source>
        <dbReference type="EMBL" id="RGD60212.1"/>
    </source>
</evidence>
<name>A0A372ZXQ0_9ACTN</name>
<dbReference type="EMBL" id="QVIG01000001">
    <property type="protein sequence ID" value="RGD60212.1"/>
    <property type="molecule type" value="Genomic_DNA"/>
</dbReference>
<dbReference type="AlphaFoldDB" id="A0A372ZXQ0"/>
<gene>
    <name evidence="7" type="ORF">DR950_22650</name>
</gene>
<dbReference type="InterPro" id="IPR050109">
    <property type="entry name" value="HTH-type_TetR-like_transc_reg"/>
</dbReference>
<dbReference type="InterPro" id="IPR001647">
    <property type="entry name" value="HTH_TetR"/>
</dbReference>
<keyword evidence="2 4" id="KW-0238">DNA-binding</keyword>
<dbReference type="InterPro" id="IPR009057">
    <property type="entry name" value="Homeodomain-like_sf"/>
</dbReference>
<sequence>MRAPPPQGPCRQQPGGAGIAPGRVRRGPVVKQERAGRTRRAVLLAAAETFARVGFEAASLVDISRRAGVSKGALYFHFVSKQALADGVRRASGREVGSAALRALRADGPALQGLIDFSHELARMLREDVVVRAGVRLGRQGPRRDGAQEGPDGPPVASDVAWRSLTAVVHRLLDRAAEAGELRPGVDRRAAAELLTAVAAGQVLLAGEETGRPGPEAVSRLWTAALPALVTAEHRAGYRV</sequence>
<evidence type="ECO:0000256" key="1">
    <source>
        <dbReference type="ARBA" id="ARBA00023015"/>
    </source>
</evidence>
<dbReference type="Gene3D" id="1.10.357.10">
    <property type="entry name" value="Tetracycline Repressor, domain 2"/>
    <property type="match status" value="1"/>
</dbReference>
<keyword evidence="8" id="KW-1185">Reference proteome</keyword>
<dbReference type="PANTHER" id="PTHR30055:SF234">
    <property type="entry name" value="HTH-TYPE TRANSCRIPTIONAL REGULATOR BETI"/>
    <property type="match status" value="1"/>
</dbReference>
<evidence type="ECO:0000256" key="4">
    <source>
        <dbReference type="PROSITE-ProRule" id="PRU00335"/>
    </source>
</evidence>
<evidence type="ECO:0000259" key="6">
    <source>
        <dbReference type="PROSITE" id="PS50977"/>
    </source>
</evidence>
<dbReference type="InterPro" id="IPR023772">
    <property type="entry name" value="DNA-bd_HTH_TetR-type_CS"/>
</dbReference>
<protein>
    <submittedName>
        <fullName evidence="7">TetR/AcrR family transcriptional regulator</fullName>
    </submittedName>
</protein>